<dbReference type="GO" id="GO:0003677">
    <property type="term" value="F:DNA binding"/>
    <property type="evidence" value="ECO:0007669"/>
    <property type="project" value="UniProtKB-KW"/>
</dbReference>
<dbReference type="SMART" id="SM00345">
    <property type="entry name" value="HTH_GNTR"/>
    <property type="match status" value="1"/>
</dbReference>
<evidence type="ECO:0000256" key="4">
    <source>
        <dbReference type="SAM" id="Coils"/>
    </source>
</evidence>
<feature type="domain" description="HTH gntR-type" evidence="5">
    <location>
        <begin position="25"/>
        <end position="92"/>
    </location>
</feature>
<proteinExistence type="predicted"/>
<dbReference type="PANTHER" id="PTHR43537">
    <property type="entry name" value="TRANSCRIPTIONAL REGULATOR, GNTR FAMILY"/>
    <property type="match status" value="1"/>
</dbReference>
<dbReference type="CDD" id="cd07377">
    <property type="entry name" value="WHTH_GntR"/>
    <property type="match status" value="1"/>
</dbReference>
<dbReference type="PROSITE" id="PS50949">
    <property type="entry name" value="HTH_GNTR"/>
    <property type="match status" value="1"/>
</dbReference>
<dbReference type="SUPFAM" id="SSF46785">
    <property type="entry name" value="Winged helix' DNA-binding domain"/>
    <property type="match status" value="1"/>
</dbReference>
<evidence type="ECO:0000256" key="3">
    <source>
        <dbReference type="ARBA" id="ARBA00023163"/>
    </source>
</evidence>
<dbReference type="PANTHER" id="PTHR43537:SF5">
    <property type="entry name" value="UXU OPERON TRANSCRIPTIONAL REGULATOR"/>
    <property type="match status" value="1"/>
</dbReference>
<dbReference type="AlphaFoldDB" id="A0A7W8Z292"/>
<accession>A0A7W8Z292</accession>
<dbReference type="Pfam" id="PF00392">
    <property type="entry name" value="GntR"/>
    <property type="match status" value="1"/>
</dbReference>
<keyword evidence="4" id="KW-0175">Coiled coil</keyword>
<evidence type="ECO:0000313" key="7">
    <source>
        <dbReference type="Proteomes" id="UP000588112"/>
    </source>
</evidence>
<organism evidence="6 7">
    <name type="scientific">Sphaerisporangium krabiense</name>
    <dbReference type="NCBI Taxonomy" id="763782"/>
    <lineage>
        <taxon>Bacteria</taxon>
        <taxon>Bacillati</taxon>
        <taxon>Actinomycetota</taxon>
        <taxon>Actinomycetes</taxon>
        <taxon>Streptosporangiales</taxon>
        <taxon>Streptosporangiaceae</taxon>
        <taxon>Sphaerisporangium</taxon>
    </lineage>
</organism>
<dbReference type="InterPro" id="IPR036388">
    <property type="entry name" value="WH-like_DNA-bd_sf"/>
</dbReference>
<keyword evidence="1" id="KW-0805">Transcription regulation</keyword>
<dbReference type="InterPro" id="IPR011711">
    <property type="entry name" value="GntR_C"/>
</dbReference>
<gene>
    <name evidence="6" type="ORF">BJ981_001798</name>
</gene>
<keyword evidence="7" id="KW-1185">Reference proteome</keyword>
<name>A0A7W8Z292_9ACTN</name>
<dbReference type="GO" id="GO:0003700">
    <property type="term" value="F:DNA-binding transcription factor activity"/>
    <property type="evidence" value="ECO:0007669"/>
    <property type="project" value="InterPro"/>
</dbReference>
<dbReference type="Gene3D" id="1.10.10.10">
    <property type="entry name" value="Winged helix-like DNA-binding domain superfamily/Winged helix DNA-binding domain"/>
    <property type="match status" value="1"/>
</dbReference>
<dbReference type="Pfam" id="PF07729">
    <property type="entry name" value="FCD"/>
    <property type="match status" value="1"/>
</dbReference>
<evidence type="ECO:0000259" key="5">
    <source>
        <dbReference type="PROSITE" id="PS50949"/>
    </source>
</evidence>
<comment type="caution">
    <text evidence="6">The sequence shown here is derived from an EMBL/GenBank/DDBJ whole genome shotgun (WGS) entry which is preliminary data.</text>
</comment>
<feature type="coiled-coil region" evidence="4">
    <location>
        <begin position="110"/>
        <end position="137"/>
    </location>
</feature>
<evidence type="ECO:0000256" key="1">
    <source>
        <dbReference type="ARBA" id="ARBA00023015"/>
    </source>
</evidence>
<dbReference type="Proteomes" id="UP000588112">
    <property type="component" value="Unassembled WGS sequence"/>
</dbReference>
<evidence type="ECO:0000256" key="2">
    <source>
        <dbReference type="ARBA" id="ARBA00023125"/>
    </source>
</evidence>
<dbReference type="InterPro" id="IPR036390">
    <property type="entry name" value="WH_DNA-bd_sf"/>
</dbReference>
<reference evidence="6 7" key="1">
    <citation type="submission" date="2020-08" db="EMBL/GenBank/DDBJ databases">
        <title>Sequencing the genomes of 1000 actinobacteria strains.</title>
        <authorList>
            <person name="Klenk H.-P."/>
        </authorList>
    </citation>
    <scope>NUCLEOTIDE SEQUENCE [LARGE SCALE GENOMIC DNA]</scope>
    <source>
        <strain evidence="6 7">DSM 45790</strain>
    </source>
</reference>
<dbReference type="SUPFAM" id="SSF48008">
    <property type="entry name" value="GntR ligand-binding domain-like"/>
    <property type="match status" value="1"/>
</dbReference>
<dbReference type="SMART" id="SM00895">
    <property type="entry name" value="FCD"/>
    <property type="match status" value="1"/>
</dbReference>
<sequence length="232" mass="25540">MPRKARDAEEAASSLQGLLAMPGSSTLPAQLYQVLEEAIIEGALKPGQRLHADDIAAHYGVSRIPVRETLRALDAAGWIEIRPRYGTYVCERTSKELEDLFDVRAELEGMAAARAAARRTEQELAELSRIVESSRDAAGRGDDHELAVLDVQFYELIWATAHNSVLGATLAGMKKRARFYYSAIAPTLGRGWINVHAELLDAIRDQDAERADRISAEHVRSTVAAIRGLVEH</sequence>
<dbReference type="InterPro" id="IPR008920">
    <property type="entry name" value="TF_FadR/GntR_C"/>
</dbReference>
<dbReference type="RefSeq" id="WP_184609810.1">
    <property type="nucleotide sequence ID" value="NZ_BOOS01000038.1"/>
</dbReference>
<dbReference type="EMBL" id="JACHBR010000001">
    <property type="protein sequence ID" value="MBB5626099.1"/>
    <property type="molecule type" value="Genomic_DNA"/>
</dbReference>
<dbReference type="InterPro" id="IPR000524">
    <property type="entry name" value="Tscrpt_reg_HTH_GntR"/>
</dbReference>
<dbReference type="Gene3D" id="1.20.120.530">
    <property type="entry name" value="GntR ligand-binding domain-like"/>
    <property type="match status" value="1"/>
</dbReference>
<protein>
    <submittedName>
        <fullName evidence="6">DNA-binding GntR family transcriptional regulator</fullName>
    </submittedName>
</protein>
<evidence type="ECO:0000313" key="6">
    <source>
        <dbReference type="EMBL" id="MBB5626099.1"/>
    </source>
</evidence>
<keyword evidence="3" id="KW-0804">Transcription</keyword>
<keyword evidence="2 6" id="KW-0238">DNA-binding</keyword>